<name>A0A420VPZ4_9SPHI</name>
<evidence type="ECO:0000259" key="3">
    <source>
        <dbReference type="Pfam" id="PF13023"/>
    </source>
</evidence>
<dbReference type="SUPFAM" id="SSF109604">
    <property type="entry name" value="HD-domain/PDEase-like"/>
    <property type="match status" value="1"/>
</dbReference>
<dbReference type="GO" id="GO:0005737">
    <property type="term" value="C:cytoplasm"/>
    <property type="evidence" value="ECO:0007669"/>
    <property type="project" value="TreeGrafter"/>
</dbReference>
<comment type="caution">
    <text evidence="4">The sequence shown here is derived from an EMBL/GenBank/DDBJ whole genome shotgun (WGS) entry which is preliminary data.</text>
</comment>
<dbReference type="InterPro" id="IPR039356">
    <property type="entry name" value="YfbR/HDDC2"/>
</dbReference>
<protein>
    <submittedName>
        <fullName evidence="4">HD domain-containing protein</fullName>
    </submittedName>
</protein>
<gene>
    <name evidence="4" type="ORF">D7322_27405</name>
</gene>
<dbReference type="AlphaFoldDB" id="A0A420VPZ4"/>
<sequence length="215" mass="24955">MTDQIKLEQLAAIMDVLQLAEKLKFELRHSWLSNGRQESVAEHTWRMSLMAILIEPLLDQKVDLARLLKMIIIHDLVEAEAGDVSVLDQIRNPEIRKIKQQNEEQAILKIRQMLATSNGQEIYDLFYEFEEKKTFEAKVANAIDKLEVQLQHNHADISTWEEVEYDLSFVIGKHVQFDQTFVLLKDLIEHQASQKLEEAGLNVSEIRERAISTFS</sequence>
<dbReference type="OrthoDB" id="9796032at2"/>
<evidence type="ECO:0000313" key="4">
    <source>
        <dbReference type="EMBL" id="RKO68408.1"/>
    </source>
</evidence>
<dbReference type="PANTHER" id="PTHR11845:SF13">
    <property type="entry name" value="5'-DEOXYNUCLEOTIDASE HDDC2"/>
    <property type="match status" value="1"/>
</dbReference>
<dbReference type="Proteomes" id="UP000282423">
    <property type="component" value="Unassembled WGS sequence"/>
</dbReference>
<keyword evidence="5" id="KW-1185">Reference proteome</keyword>
<feature type="domain" description="HD" evidence="3">
    <location>
        <begin position="20"/>
        <end position="176"/>
    </location>
</feature>
<dbReference type="Pfam" id="PF13023">
    <property type="entry name" value="HD_3"/>
    <property type="match status" value="1"/>
</dbReference>
<organism evidence="4 5">
    <name type="scientific">Sphingobacterium puteale</name>
    <dbReference type="NCBI Taxonomy" id="2420510"/>
    <lineage>
        <taxon>Bacteria</taxon>
        <taxon>Pseudomonadati</taxon>
        <taxon>Bacteroidota</taxon>
        <taxon>Sphingobacteriia</taxon>
        <taxon>Sphingobacteriales</taxon>
        <taxon>Sphingobacteriaceae</taxon>
        <taxon>Sphingobacterium</taxon>
    </lineage>
</organism>
<dbReference type="GO" id="GO:0046872">
    <property type="term" value="F:metal ion binding"/>
    <property type="evidence" value="ECO:0007669"/>
    <property type="project" value="UniProtKB-KW"/>
</dbReference>
<dbReference type="InterPro" id="IPR006674">
    <property type="entry name" value="HD_domain"/>
</dbReference>
<reference evidence="4 5" key="1">
    <citation type="submission" date="2018-10" db="EMBL/GenBank/DDBJ databases">
        <title>Sphingobacterium sp. M05W1-28.</title>
        <authorList>
            <person name="Cai H."/>
        </authorList>
    </citation>
    <scope>NUCLEOTIDE SEQUENCE [LARGE SCALE GENOMIC DNA]</scope>
    <source>
        <strain evidence="4 5">M05W1-28</strain>
    </source>
</reference>
<dbReference type="RefSeq" id="WP_121127353.1">
    <property type="nucleotide sequence ID" value="NZ_RBWS01000032.1"/>
</dbReference>
<evidence type="ECO:0000313" key="5">
    <source>
        <dbReference type="Proteomes" id="UP000282423"/>
    </source>
</evidence>
<accession>A0A420VPZ4</accession>
<keyword evidence="1" id="KW-0479">Metal-binding</keyword>
<evidence type="ECO:0000256" key="2">
    <source>
        <dbReference type="ARBA" id="ARBA00022801"/>
    </source>
</evidence>
<dbReference type="PANTHER" id="PTHR11845">
    <property type="entry name" value="5'-DEOXYNUCLEOTIDASE HDDC2"/>
    <property type="match status" value="1"/>
</dbReference>
<dbReference type="GO" id="GO:0002953">
    <property type="term" value="F:5'-deoxynucleotidase activity"/>
    <property type="evidence" value="ECO:0007669"/>
    <property type="project" value="InterPro"/>
</dbReference>
<dbReference type="EMBL" id="RBWS01000032">
    <property type="protein sequence ID" value="RKO68408.1"/>
    <property type="molecule type" value="Genomic_DNA"/>
</dbReference>
<keyword evidence="2" id="KW-0378">Hydrolase</keyword>
<dbReference type="Gene3D" id="1.10.3210.10">
    <property type="entry name" value="Hypothetical protein af1432"/>
    <property type="match status" value="1"/>
</dbReference>
<evidence type="ECO:0000256" key="1">
    <source>
        <dbReference type="ARBA" id="ARBA00022723"/>
    </source>
</evidence>
<proteinExistence type="predicted"/>